<dbReference type="AlphaFoldDB" id="A0A7W7HH44"/>
<keyword evidence="5" id="KW-1185">Reference proteome</keyword>
<dbReference type="InterPro" id="IPR036291">
    <property type="entry name" value="NAD(P)-bd_dom_sf"/>
</dbReference>
<evidence type="ECO:0000313" key="4">
    <source>
        <dbReference type="Proteomes" id="UP000590511"/>
    </source>
</evidence>
<dbReference type="SUPFAM" id="SSF51735">
    <property type="entry name" value="NAD(P)-binding Rossmann-fold domains"/>
    <property type="match status" value="1"/>
</dbReference>
<dbReference type="InterPro" id="IPR016040">
    <property type="entry name" value="NAD(P)-bd_dom"/>
</dbReference>
<sequence length="221" mass="23164">MTSIVIFGAGGRAGRAMTAEAHRRGHRVTGVVRDPARHPALAADRVVQGDVQDAAAIADLVRGHDAVVNAVSPASGPEELAALGNLDEKWFVTADEALLTGLAAAGVPRLVLIGLFVNLRSADGGLLLDDPAVLPAEFRPFALAHTAGLEHLRAADTPVDWLMLTPPAQLDAAAHRTGRYRTGGETATATGSTLSYADLAVAALDEIENPRHHRTRISIFD</sequence>
<dbReference type="PANTHER" id="PTHR43355:SF2">
    <property type="entry name" value="FLAVIN REDUCTASE (NADPH)"/>
    <property type="match status" value="1"/>
</dbReference>
<reference evidence="3 4" key="1">
    <citation type="submission" date="2020-08" db="EMBL/GenBank/DDBJ databases">
        <title>Sequencing the genomes of 1000 actinobacteria strains.</title>
        <authorList>
            <person name="Klenk H.-P."/>
        </authorList>
    </citation>
    <scope>NUCLEOTIDE SEQUENCE [LARGE SCALE GENOMIC DNA]</scope>
    <source>
        <strain evidence="3 4">DSM 43150</strain>
    </source>
</reference>
<feature type="domain" description="NAD(P)-binding" evidence="1">
    <location>
        <begin position="8"/>
        <end position="210"/>
    </location>
</feature>
<dbReference type="Pfam" id="PF13460">
    <property type="entry name" value="NAD_binding_10"/>
    <property type="match status" value="1"/>
</dbReference>
<organism evidence="3 4">
    <name type="scientific">Actinoplanes lobatus</name>
    <dbReference type="NCBI Taxonomy" id="113568"/>
    <lineage>
        <taxon>Bacteria</taxon>
        <taxon>Bacillati</taxon>
        <taxon>Actinomycetota</taxon>
        <taxon>Actinomycetes</taxon>
        <taxon>Micromonosporales</taxon>
        <taxon>Micromonosporaceae</taxon>
        <taxon>Actinoplanes</taxon>
    </lineage>
</organism>
<dbReference type="PANTHER" id="PTHR43355">
    <property type="entry name" value="FLAVIN REDUCTASE (NADPH)"/>
    <property type="match status" value="1"/>
</dbReference>
<dbReference type="EMBL" id="JACHNC010000001">
    <property type="protein sequence ID" value="MBB4750446.1"/>
    <property type="molecule type" value="Genomic_DNA"/>
</dbReference>
<gene>
    <name evidence="2" type="ORF">Alo02nite_82080</name>
    <name evidence="3" type="ORF">BJ964_004607</name>
</gene>
<dbReference type="GO" id="GO:0016646">
    <property type="term" value="F:oxidoreductase activity, acting on the CH-NH group of donors, NAD or NADP as acceptor"/>
    <property type="evidence" value="ECO:0007669"/>
    <property type="project" value="TreeGrafter"/>
</dbReference>
<evidence type="ECO:0000313" key="2">
    <source>
        <dbReference type="EMBL" id="GIE45310.1"/>
    </source>
</evidence>
<protein>
    <submittedName>
        <fullName evidence="3">Putative NADH-flavin reductase</fullName>
    </submittedName>
</protein>
<dbReference type="InterPro" id="IPR051606">
    <property type="entry name" value="Polyketide_Oxido-like"/>
</dbReference>
<name>A0A7W7HH44_9ACTN</name>
<dbReference type="RefSeq" id="WP_188122619.1">
    <property type="nucleotide sequence ID" value="NZ_BOMP01000158.1"/>
</dbReference>
<proteinExistence type="predicted"/>
<evidence type="ECO:0000313" key="5">
    <source>
        <dbReference type="Proteomes" id="UP000631312"/>
    </source>
</evidence>
<dbReference type="Gene3D" id="3.40.50.720">
    <property type="entry name" value="NAD(P)-binding Rossmann-like Domain"/>
    <property type="match status" value="1"/>
</dbReference>
<dbReference type="Proteomes" id="UP000590511">
    <property type="component" value="Unassembled WGS sequence"/>
</dbReference>
<dbReference type="EMBL" id="BOMP01000158">
    <property type="protein sequence ID" value="GIE45310.1"/>
    <property type="molecule type" value="Genomic_DNA"/>
</dbReference>
<dbReference type="Proteomes" id="UP000631312">
    <property type="component" value="Unassembled WGS sequence"/>
</dbReference>
<comment type="caution">
    <text evidence="3">The sequence shown here is derived from an EMBL/GenBank/DDBJ whole genome shotgun (WGS) entry which is preliminary data.</text>
</comment>
<reference evidence="2 5" key="2">
    <citation type="submission" date="2021-01" db="EMBL/GenBank/DDBJ databases">
        <title>Whole genome shotgun sequence of Actinoplanes lobatus NBRC 12513.</title>
        <authorList>
            <person name="Komaki H."/>
            <person name="Tamura T."/>
        </authorList>
    </citation>
    <scope>NUCLEOTIDE SEQUENCE [LARGE SCALE GENOMIC DNA]</scope>
    <source>
        <strain evidence="2 5">NBRC 12513</strain>
    </source>
</reference>
<accession>A0A7W7HH44</accession>
<evidence type="ECO:0000259" key="1">
    <source>
        <dbReference type="Pfam" id="PF13460"/>
    </source>
</evidence>
<evidence type="ECO:0000313" key="3">
    <source>
        <dbReference type="EMBL" id="MBB4750446.1"/>
    </source>
</evidence>